<organism evidence="2 3">
    <name type="scientific">Phytophthora sojae (strain P6497)</name>
    <name type="common">Soybean stem and root rot agent</name>
    <name type="synonym">Phytophthora megasperma f. sp. glycines</name>
    <dbReference type="NCBI Taxonomy" id="1094619"/>
    <lineage>
        <taxon>Eukaryota</taxon>
        <taxon>Sar</taxon>
        <taxon>Stramenopiles</taxon>
        <taxon>Oomycota</taxon>
        <taxon>Peronosporomycetes</taxon>
        <taxon>Peronosporales</taxon>
        <taxon>Peronosporaceae</taxon>
        <taxon>Phytophthora</taxon>
    </lineage>
</organism>
<dbReference type="KEGG" id="psoj:PHYSODRAFT_306107"/>
<evidence type="ECO:0000256" key="1">
    <source>
        <dbReference type="SAM" id="MobiDB-lite"/>
    </source>
</evidence>
<evidence type="ECO:0000313" key="2">
    <source>
        <dbReference type="EMBL" id="EGZ07999.1"/>
    </source>
</evidence>
<feature type="region of interest" description="Disordered" evidence="1">
    <location>
        <begin position="161"/>
        <end position="237"/>
    </location>
</feature>
<keyword evidence="3" id="KW-1185">Reference proteome</keyword>
<dbReference type="EMBL" id="JH159161">
    <property type="protein sequence ID" value="EGZ07999.1"/>
    <property type="molecule type" value="Genomic_DNA"/>
</dbReference>
<dbReference type="Proteomes" id="UP000002640">
    <property type="component" value="Unassembled WGS sequence"/>
</dbReference>
<evidence type="ECO:0000313" key="3">
    <source>
        <dbReference type="Proteomes" id="UP000002640"/>
    </source>
</evidence>
<sequence length="320" mass="31387">MQAAAGKACRARKLRHAAFGLQAQVFRCAYGSTHPVGSYKQVPRSCCPRGSLSGNFGLTACLAVQLHAHASSGAEALSLQHHDLSGPIAAVPAASVRWGFQAWVPASNLALGPVLVIGALAVAAVNGQTSTAASTASSAAAATTAATTSAVASTASSAAADSTAATSSMDSSMNMTSSGTMDSTTTTGSTAGSTAVGSEESSPATESSSTGSATKGSSSATASSSTAASGSAGSSGASQVAMSAMGAATAAVLAASDASLRLRLDSTRIPEYFNHGHAAGMKSTCTMLSLVERVASNPGFARELSLGSGQLQSPRCMLRP</sequence>
<dbReference type="RefSeq" id="XP_009536171.1">
    <property type="nucleotide sequence ID" value="XM_009537876.1"/>
</dbReference>
<gene>
    <name evidence="2" type="ORF">PHYSODRAFT_306107</name>
</gene>
<dbReference type="GeneID" id="20642642"/>
<proteinExistence type="predicted"/>
<accession>G5A7X3</accession>
<reference evidence="2 3" key="1">
    <citation type="journal article" date="2006" name="Science">
        <title>Phytophthora genome sequences uncover evolutionary origins and mechanisms of pathogenesis.</title>
        <authorList>
            <person name="Tyler B.M."/>
            <person name="Tripathy S."/>
            <person name="Zhang X."/>
            <person name="Dehal P."/>
            <person name="Jiang R.H."/>
            <person name="Aerts A."/>
            <person name="Arredondo F.D."/>
            <person name="Baxter L."/>
            <person name="Bensasson D."/>
            <person name="Beynon J.L."/>
            <person name="Chapman J."/>
            <person name="Damasceno C.M."/>
            <person name="Dorrance A.E."/>
            <person name="Dou D."/>
            <person name="Dickerman A.W."/>
            <person name="Dubchak I.L."/>
            <person name="Garbelotto M."/>
            <person name="Gijzen M."/>
            <person name="Gordon S.G."/>
            <person name="Govers F."/>
            <person name="Grunwald N.J."/>
            <person name="Huang W."/>
            <person name="Ivors K.L."/>
            <person name="Jones R.W."/>
            <person name="Kamoun S."/>
            <person name="Krampis K."/>
            <person name="Lamour K.H."/>
            <person name="Lee M.K."/>
            <person name="McDonald W.H."/>
            <person name="Medina M."/>
            <person name="Meijer H.J."/>
            <person name="Nordberg E.K."/>
            <person name="Maclean D.J."/>
            <person name="Ospina-Giraldo M.D."/>
            <person name="Morris P.F."/>
            <person name="Phuntumart V."/>
            <person name="Putnam N.H."/>
            <person name="Rash S."/>
            <person name="Rose J.K."/>
            <person name="Sakihama Y."/>
            <person name="Salamov A.A."/>
            <person name="Savidor A."/>
            <person name="Scheuring C.F."/>
            <person name="Smith B.M."/>
            <person name="Sobral B.W."/>
            <person name="Terry A."/>
            <person name="Torto-Alalibo T.A."/>
            <person name="Win J."/>
            <person name="Xu Z."/>
            <person name="Zhang H."/>
            <person name="Grigoriev I.V."/>
            <person name="Rokhsar D.S."/>
            <person name="Boore J.L."/>
        </authorList>
    </citation>
    <scope>NUCLEOTIDE SEQUENCE [LARGE SCALE GENOMIC DNA]</scope>
    <source>
        <strain evidence="2 3">P6497</strain>
    </source>
</reference>
<protein>
    <submittedName>
        <fullName evidence="2">Uncharacterized protein</fullName>
    </submittedName>
</protein>
<name>G5A7X3_PHYSP</name>
<dbReference type="AlphaFoldDB" id="G5A7X3"/>
<dbReference type="InParanoid" id="G5A7X3"/>